<dbReference type="RefSeq" id="WP_135026499.1">
    <property type="nucleotide sequence ID" value="NZ_NROV01000016.1"/>
</dbReference>
<dbReference type="CDD" id="cd00063">
    <property type="entry name" value="FN3"/>
    <property type="match status" value="1"/>
</dbReference>
<reference evidence="3 4" key="1">
    <citation type="journal article" date="2018" name="Int. J. Food Microbiol.">
        <title>Growth of Carnobacterium spp. isolated from chilled vacuum-packaged meat under relevant acidic conditions.</title>
        <authorList>
            <person name="Zhang P."/>
            <person name="Badoni M."/>
            <person name="Ganzle M."/>
            <person name="Yang X."/>
        </authorList>
    </citation>
    <scope>NUCLEOTIDE SEQUENCE [LARGE SCALE GENOMIC DNA]</scope>
    <source>
        <strain evidence="3 4">B2</strain>
    </source>
</reference>
<sequence length="97" mass="10757">MGTHPVKPQNVKSTAKDATSVSLAWAYDGGANTTFSIYRDDKKIVEDIEEMKYKDEGLKADTTYSYQIVAVTEGRESEKNDPLQVKTNPVESGDKPK</sequence>
<gene>
    <name evidence="3" type="ORF">CKN69_11650</name>
</gene>
<dbReference type="InterPro" id="IPR003961">
    <property type="entry name" value="FN3_dom"/>
</dbReference>
<dbReference type="InterPro" id="IPR036116">
    <property type="entry name" value="FN3_sf"/>
</dbReference>
<comment type="caution">
    <text evidence="3">The sequence shown here is derived from an EMBL/GenBank/DDBJ whole genome shotgun (WGS) entry which is preliminary data.</text>
</comment>
<feature type="domain" description="Fibronectin type-III" evidence="2">
    <location>
        <begin position="7"/>
        <end position="90"/>
    </location>
</feature>
<dbReference type="Proteomes" id="UP000297938">
    <property type="component" value="Unassembled WGS sequence"/>
</dbReference>
<evidence type="ECO:0000256" key="1">
    <source>
        <dbReference type="SAM" id="MobiDB-lite"/>
    </source>
</evidence>
<dbReference type="Pfam" id="PF00041">
    <property type="entry name" value="fn3"/>
    <property type="match status" value="1"/>
</dbReference>
<feature type="region of interest" description="Disordered" evidence="1">
    <location>
        <begin position="73"/>
        <end position="97"/>
    </location>
</feature>
<dbReference type="Gene3D" id="2.60.40.10">
    <property type="entry name" value="Immunoglobulins"/>
    <property type="match status" value="1"/>
</dbReference>
<evidence type="ECO:0000259" key="2">
    <source>
        <dbReference type="PROSITE" id="PS50853"/>
    </source>
</evidence>
<organism evidence="3 4">
    <name type="scientific">Carnobacterium divergens</name>
    <name type="common">Lactobacillus divergens</name>
    <dbReference type="NCBI Taxonomy" id="2748"/>
    <lineage>
        <taxon>Bacteria</taxon>
        <taxon>Bacillati</taxon>
        <taxon>Bacillota</taxon>
        <taxon>Bacilli</taxon>
        <taxon>Lactobacillales</taxon>
        <taxon>Carnobacteriaceae</taxon>
        <taxon>Carnobacterium</taxon>
    </lineage>
</organism>
<dbReference type="InterPro" id="IPR013783">
    <property type="entry name" value="Ig-like_fold"/>
</dbReference>
<dbReference type="EMBL" id="NRPP01000018">
    <property type="protein sequence ID" value="TFJ23556.1"/>
    <property type="molecule type" value="Genomic_DNA"/>
</dbReference>
<protein>
    <recommendedName>
        <fullName evidence="2">Fibronectin type-III domain-containing protein</fullName>
    </recommendedName>
</protein>
<dbReference type="SUPFAM" id="SSF49265">
    <property type="entry name" value="Fibronectin type III"/>
    <property type="match status" value="1"/>
</dbReference>
<dbReference type="SMART" id="SM00060">
    <property type="entry name" value="FN3"/>
    <property type="match status" value="1"/>
</dbReference>
<accession>A0A7Z8G3U1</accession>
<dbReference type="PROSITE" id="PS50853">
    <property type="entry name" value="FN3"/>
    <property type="match status" value="1"/>
</dbReference>
<evidence type="ECO:0000313" key="3">
    <source>
        <dbReference type="EMBL" id="TFJ23556.1"/>
    </source>
</evidence>
<name>A0A7Z8G3U1_CARDV</name>
<proteinExistence type="predicted"/>
<dbReference type="AlphaFoldDB" id="A0A7Z8G3U1"/>
<evidence type="ECO:0000313" key="4">
    <source>
        <dbReference type="Proteomes" id="UP000297938"/>
    </source>
</evidence>